<name>A0A7J6N8H0_PEROL</name>
<proteinExistence type="predicted"/>
<dbReference type="EMBL" id="JABANP010000771">
    <property type="protein sequence ID" value="KAF4679181.1"/>
    <property type="molecule type" value="Genomic_DNA"/>
</dbReference>
<evidence type="ECO:0000313" key="3">
    <source>
        <dbReference type="Proteomes" id="UP000541610"/>
    </source>
</evidence>
<accession>A0A7J6N8H0</accession>
<dbReference type="Proteomes" id="UP000541610">
    <property type="component" value="Unassembled WGS sequence"/>
</dbReference>
<comment type="caution">
    <text evidence="2">The sequence shown here is derived from an EMBL/GenBank/DDBJ whole genome shotgun (WGS) entry which is preliminary data.</text>
</comment>
<sequence length="421" mass="47210">MPSACDRYLQRFGLIRIEFLHEHVEDCESSPLRNSAELAHYFYHGLSDRVKHKLISEIKDSAIYKDLDRLKDITGTTCGMVNHPEGSAPCPSLMKGPITCVWCSGQGHFARACQAKELRPMPVEQRKLIFDRVKAKRTPTTRTAKDSQVLRLSTDNKLRYKQPARVDSGHAATSSDGSKDPMPIDTAVVLPVTFFTTEGTTITINSVPREAGCLWFMLPGYADCMLLGIRTPRHPRYPRHPGSASLARPLERSSTLAPDHLSLNCLSLQALCYDGLDTNWECTHRLMSCTLQLGTSNDGPESSDLYADEQEALRRWEELANCSVSYVSAADRGICRGLREPPVNSYKAKRCDLAIMRKIPHGNREDFRKKIYEFVLYGFCNPTTAADSDAQLEAYMESVRDEMEKGRAPPSSLTGRFIRAL</sequence>
<feature type="region of interest" description="Disordered" evidence="1">
    <location>
        <begin position="161"/>
        <end position="182"/>
    </location>
</feature>
<evidence type="ECO:0000256" key="1">
    <source>
        <dbReference type="SAM" id="MobiDB-lite"/>
    </source>
</evidence>
<gene>
    <name evidence="2" type="ORF">FOZ60_015387</name>
</gene>
<dbReference type="AlphaFoldDB" id="A0A7J6N8H0"/>
<protein>
    <submittedName>
        <fullName evidence="2">Uncharacterized protein</fullName>
    </submittedName>
</protein>
<evidence type="ECO:0000313" key="2">
    <source>
        <dbReference type="EMBL" id="KAF4679181.1"/>
    </source>
</evidence>
<reference evidence="2 3" key="1">
    <citation type="submission" date="2020-04" db="EMBL/GenBank/DDBJ databases">
        <title>Perkinsus olseni comparative genomics.</title>
        <authorList>
            <person name="Bogema D.R."/>
        </authorList>
    </citation>
    <scope>NUCLEOTIDE SEQUENCE [LARGE SCALE GENOMIC DNA]</scope>
    <source>
        <strain evidence="2">00978-12</strain>
    </source>
</reference>
<organism evidence="2 3">
    <name type="scientific">Perkinsus olseni</name>
    <name type="common">Perkinsus atlanticus</name>
    <dbReference type="NCBI Taxonomy" id="32597"/>
    <lineage>
        <taxon>Eukaryota</taxon>
        <taxon>Sar</taxon>
        <taxon>Alveolata</taxon>
        <taxon>Perkinsozoa</taxon>
        <taxon>Perkinsea</taxon>
        <taxon>Perkinsida</taxon>
        <taxon>Perkinsidae</taxon>
        <taxon>Perkinsus</taxon>
    </lineage>
</organism>